<dbReference type="SMART" id="SM00052">
    <property type="entry name" value="EAL"/>
    <property type="match status" value="1"/>
</dbReference>
<dbReference type="Gene3D" id="3.40.50.2300">
    <property type="match status" value="1"/>
</dbReference>
<dbReference type="CDD" id="cd01949">
    <property type="entry name" value="GGDEF"/>
    <property type="match status" value="1"/>
</dbReference>
<dbReference type="InterPro" id="IPR029787">
    <property type="entry name" value="Nucleotide_cyclase"/>
</dbReference>
<dbReference type="SUPFAM" id="SSF55785">
    <property type="entry name" value="PYP-like sensor domain (PAS domain)"/>
    <property type="match status" value="1"/>
</dbReference>
<dbReference type="GO" id="GO:0006355">
    <property type="term" value="P:regulation of DNA-templated transcription"/>
    <property type="evidence" value="ECO:0007669"/>
    <property type="project" value="InterPro"/>
</dbReference>
<accession>A0A3B1A6W0</accession>
<dbReference type="Gene3D" id="3.30.450.20">
    <property type="entry name" value="PAS domain"/>
    <property type="match status" value="1"/>
</dbReference>
<dbReference type="InterPro" id="IPR001789">
    <property type="entry name" value="Sig_transdc_resp-reg_receiver"/>
</dbReference>
<dbReference type="InterPro" id="IPR000014">
    <property type="entry name" value="PAS"/>
</dbReference>
<dbReference type="NCBIfam" id="TIGR00254">
    <property type="entry name" value="GGDEF"/>
    <property type="match status" value="1"/>
</dbReference>
<evidence type="ECO:0000259" key="2">
    <source>
        <dbReference type="PROSITE" id="PS50883"/>
    </source>
</evidence>
<dbReference type="InterPro" id="IPR050706">
    <property type="entry name" value="Cyclic-di-GMP_PDE-like"/>
</dbReference>
<reference evidence="4" key="1">
    <citation type="submission" date="2018-06" db="EMBL/GenBank/DDBJ databases">
        <authorList>
            <person name="Zhirakovskaya E."/>
        </authorList>
    </citation>
    <scope>NUCLEOTIDE SEQUENCE</scope>
</reference>
<evidence type="ECO:0000259" key="3">
    <source>
        <dbReference type="PROSITE" id="PS50887"/>
    </source>
</evidence>
<dbReference type="SMART" id="SM00267">
    <property type="entry name" value="GGDEF"/>
    <property type="match status" value="1"/>
</dbReference>
<dbReference type="Gene3D" id="3.20.20.450">
    <property type="entry name" value="EAL domain"/>
    <property type="match status" value="1"/>
</dbReference>
<gene>
    <name evidence="4" type="ORF">MNBD_GAMMA21-2669</name>
</gene>
<dbReference type="InterPro" id="IPR011006">
    <property type="entry name" value="CheY-like_superfamily"/>
</dbReference>
<dbReference type="InterPro" id="IPR013767">
    <property type="entry name" value="PAS_fold"/>
</dbReference>
<feature type="domain" description="EAL" evidence="2">
    <location>
        <begin position="442"/>
        <end position="693"/>
    </location>
</feature>
<name>A0A3B1A6W0_9ZZZZ</name>
<dbReference type="EMBL" id="UOFR01000084">
    <property type="protein sequence ID" value="VAX01489.1"/>
    <property type="molecule type" value="Genomic_DNA"/>
</dbReference>
<dbReference type="PROSITE" id="PS50110">
    <property type="entry name" value="RESPONSE_REGULATORY"/>
    <property type="match status" value="1"/>
</dbReference>
<dbReference type="Pfam" id="PF00990">
    <property type="entry name" value="GGDEF"/>
    <property type="match status" value="1"/>
</dbReference>
<dbReference type="GO" id="GO:0000160">
    <property type="term" value="P:phosphorelay signal transduction system"/>
    <property type="evidence" value="ECO:0007669"/>
    <property type="project" value="InterPro"/>
</dbReference>
<dbReference type="PROSITE" id="PS50883">
    <property type="entry name" value="EAL"/>
    <property type="match status" value="1"/>
</dbReference>
<dbReference type="InterPro" id="IPR035919">
    <property type="entry name" value="EAL_sf"/>
</dbReference>
<dbReference type="CDD" id="cd01948">
    <property type="entry name" value="EAL"/>
    <property type="match status" value="1"/>
</dbReference>
<dbReference type="InterPro" id="IPR001633">
    <property type="entry name" value="EAL_dom"/>
</dbReference>
<dbReference type="InterPro" id="IPR035965">
    <property type="entry name" value="PAS-like_dom_sf"/>
</dbReference>
<dbReference type="Gene3D" id="3.30.70.270">
    <property type="match status" value="1"/>
</dbReference>
<sequence length="693" mass="78376">MSTDNILRLLTVFDASEEAEVLINALRNAGHIVRDIRVEDDEDMVTALEENPIDIILCKLKMPHFTAKQAVEVLSRFGRDIPLVVITLPGKESIAIDTLKAGARDVCGEDQTERLKHIVKREVADLHERRTHRRCELMLRETEKRAKALIDSSRDAIAYVHDGMHIYANKAYLKMFAYEDIDDVMGMPIMDMVSSDDHVHLKEFLRGYAKGESMDSQLTVHGQKTNNEKFKIKMEFSPASYESESCTQIIIRDNTNSKELEQKLSAMSQLDLLTGLYNRNFFMDHLDQFITRAVEDQAKGAVIYISLDKYQDVRTEHGISASDHMLTDVAILLKDKLANFGMLARFEGPVFILLAQNTDAKQIEKISRATCKIIAEHFADIGGKTVQSTASIGITLLNETTSNSQDCVARAEKGSFIAHKEGGNNFHIYNPAIEDMAEHEQADVWSSRIKTALKENKFHLLFQPIVSLHGEPGAHYEVLLRLNDEAGNEVPPSEFIPAAEQASLMNFVDRWVMVNSFLVLSKLQKEGKKTRLFIKLSSSSLTDPEFLSWLRDRINTLKLDADSLVFEISEETALNFLKQAKTVVSGLNELHCRTTLENFGMEQNTYQSLKHLKVNYIKVHMKLIHGLAQSVENQDKVKSIAEYANAKNIQTIAAFVEDANSLAVLWQCAVDFIQGYFLQHPNNKMNFDFEEGV</sequence>
<dbReference type="PANTHER" id="PTHR33121:SF23">
    <property type="entry name" value="CYCLIC DI-GMP PHOSPHODIESTERASE PDEB"/>
    <property type="match status" value="1"/>
</dbReference>
<proteinExistence type="predicted"/>
<dbReference type="InterPro" id="IPR000160">
    <property type="entry name" value="GGDEF_dom"/>
</dbReference>
<dbReference type="InterPro" id="IPR043128">
    <property type="entry name" value="Rev_trsase/Diguanyl_cyclase"/>
</dbReference>
<dbReference type="PROSITE" id="PS50887">
    <property type="entry name" value="GGDEF"/>
    <property type="match status" value="1"/>
</dbReference>
<dbReference type="SUPFAM" id="SSF141868">
    <property type="entry name" value="EAL domain-like"/>
    <property type="match status" value="1"/>
</dbReference>
<evidence type="ECO:0000313" key="4">
    <source>
        <dbReference type="EMBL" id="VAX01489.1"/>
    </source>
</evidence>
<protein>
    <submittedName>
        <fullName evidence="4">Uncharacterized protein</fullName>
    </submittedName>
</protein>
<dbReference type="Pfam" id="PF00989">
    <property type="entry name" value="PAS"/>
    <property type="match status" value="1"/>
</dbReference>
<dbReference type="Pfam" id="PF00563">
    <property type="entry name" value="EAL"/>
    <property type="match status" value="1"/>
</dbReference>
<feature type="domain" description="GGDEF" evidence="3">
    <location>
        <begin position="298"/>
        <end position="431"/>
    </location>
</feature>
<dbReference type="Pfam" id="PF00072">
    <property type="entry name" value="Response_reg"/>
    <property type="match status" value="1"/>
</dbReference>
<dbReference type="CDD" id="cd00156">
    <property type="entry name" value="REC"/>
    <property type="match status" value="1"/>
</dbReference>
<dbReference type="CDD" id="cd00130">
    <property type="entry name" value="PAS"/>
    <property type="match status" value="1"/>
</dbReference>
<feature type="domain" description="Response regulatory" evidence="1">
    <location>
        <begin position="8"/>
        <end position="124"/>
    </location>
</feature>
<dbReference type="PANTHER" id="PTHR33121">
    <property type="entry name" value="CYCLIC DI-GMP PHOSPHODIESTERASE PDEF"/>
    <property type="match status" value="1"/>
</dbReference>
<dbReference type="SUPFAM" id="SSF55073">
    <property type="entry name" value="Nucleotide cyclase"/>
    <property type="match status" value="1"/>
</dbReference>
<evidence type="ECO:0000259" key="1">
    <source>
        <dbReference type="PROSITE" id="PS50110"/>
    </source>
</evidence>
<organism evidence="4">
    <name type="scientific">hydrothermal vent metagenome</name>
    <dbReference type="NCBI Taxonomy" id="652676"/>
    <lineage>
        <taxon>unclassified sequences</taxon>
        <taxon>metagenomes</taxon>
        <taxon>ecological metagenomes</taxon>
    </lineage>
</organism>
<dbReference type="SUPFAM" id="SSF52172">
    <property type="entry name" value="CheY-like"/>
    <property type="match status" value="1"/>
</dbReference>
<dbReference type="NCBIfam" id="TIGR00229">
    <property type="entry name" value="sensory_box"/>
    <property type="match status" value="1"/>
</dbReference>
<dbReference type="GO" id="GO:0071111">
    <property type="term" value="F:cyclic-guanylate-specific phosphodiesterase activity"/>
    <property type="evidence" value="ECO:0007669"/>
    <property type="project" value="InterPro"/>
</dbReference>
<dbReference type="AlphaFoldDB" id="A0A3B1A6W0"/>